<evidence type="ECO:0000256" key="2">
    <source>
        <dbReference type="ARBA" id="ARBA00007951"/>
    </source>
</evidence>
<reference evidence="14" key="1">
    <citation type="journal article" date="2013" name="Genome Biol.">
        <title>Draft genome of the mountain pine beetle, Dendroctonus ponderosae Hopkins, a major forest pest.</title>
        <authorList>
            <person name="Keeling C.I."/>
            <person name="Yuen M.M."/>
            <person name="Liao N.Y."/>
            <person name="Docking T.R."/>
            <person name="Chan S.K."/>
            <person name="Taylor G.A."/>
            <person name="Palmquist D.L."/>
            <person name="Jackman S.D."/>
            <person name="Nguyen A."/>
            <person name="Li M."/>
            <person name="Henderson H."/>
            <person name="Janes J.K."/>
            <person name="Zhao Y."/>
            <person name="Pandoh P."/>
            <person name="Moore R."/>
            <person name="Sperling F.A."/>
            <person name="Huber D.P."/>
            <person name="Birol I."/>
            <person name="Jones S.J."/>
            <person name="Bohlmann J."/>
        </authorList>
    </citation>
    <scope>NUCLEOTIDE SEQUENCE</scope>
</reference>
<dbReference type="SUPFAM" id="SSF51445">
    <property type="entry name" value="(Trans)glycosidases"/>
    <property type="match status" value="1"/>
</dbReference>
<dbReference type="Gene3D" id="2.60.40.1180">
    <property type="entry name" value="Golgi alpha-mannosidase II"/>
    <property type="match status" value="1"/>
</dbReference>
<keyword evidence="5 10" id="KW-0378">Hydrolase</keyword>
<dbReference type="KEGG" id="dpa:109537559"/>
<dbReference type="PRINTS" id="PR00741">
    <property type="entry name" value="GLHYDRLASE29"/>
</dbReference>
<dbReference type="EC" id="3.2.1.51" evidence="3"/>
<dbReference type="EnsemblMetazoa" id="XM_019904339.1">
    <property type="protein sequence ID" value="XP_019759898.1"/>
    <property type="gene ID" value="LOC109537559"/>
</dbReference>
<comment type="similarity">
    <text evidence="2 10">Belongs to the glycosyl hydrolase 29 family.</text>
</comment>
<dbReference type="Pfam" id="PF16757">
    <property type="entry name" value="Fucosidase_C"/>
    <property type="match status" value="1"/>
</dbReference>
<dbReference type="GO" id="GO:0005764">
    <property type="term" value="C:lysosome"/>
    <property type="evidence" value="ECO:0007669"/>
    <property type="project" value="TreeGrafter"/>
</dbReference>
<feature type="chain" id="PRO_5043115365" description="Putative alpha-L-fucosidase" evidence="10">
    <location>
        <begin position="21"/>
        <end position="452"/>
    </location>
</feature>
<evidence type="ECO:0000256" key="7">
    <source>
        <dbReference type="ARBA" id="ARBA00023295"/>
    </source>
</evidence>
<dbReference type="Pfam" id="PF01120">
    <property type="entry name" value="Alpha_L_fucos"/>
    <property type="match status" value="1"/>
</dbReference>
<dbReference type="SMART" id="SM00812">
    <property type="entry name" value="Alpha_L_fucos"/>
    <property type="match status" value="1"/>
</dbReference>
<evidence type="ECO:0000256" key="6">
    <source>
        <dbReference type="ARBA" id="ARBA00023180"/>
    </source>
</evidence>
<evidence type="ECO:0000256" key="1">
    <source>
        <dbReference type="ARBA" id="ARBA00004071"/>
    </source>
</evidence>
<evidence type="ECO:0000259" key="12">
    <source>
        <dbReference type="Pfam" id="PF16757"/>
    </source>
</evidence>
<dbReference type="Proteomes" id="UP000019118">
    <property type="component" value="Unassembled WGS sequence"/>
</dbReference>
<evidence type="ECO:0000256" key="4">
    <source>
        <dbReference type="ARBA" id="ARBA00022729"/>
    </source>
</evidence>
<dbReference type="InterPro" id="IPR057739">
    <property type="entry name" value="Glyco_hydro_29_N"/>
</dbReference>
<keyword evidence="7 10" id="KW-0326">Glycosidase</keyword>
<evidence type="ECO:0000256" key="3">
    <source>
        <dbReference type="ARBA" id="ARBA00012662"/>
    </source>
</evidence>
<keyword evidence="4 10" id="KW-0732">Signal</keyword>
<protein>
    <recommendedName>
        <fullName evidence="8">Putative alpha-L-fucosidase</fullName>
        <ecNumber evidence="3">3.2.1.51</ecNumber>
    </recommendedName>
    <alternativeName>
        <fullName evidence="9">Alpha-L-fucoside fucohydrolase</fullName>
    </alternativeName>
</protein>
<dbReference type="FunFam" id="3.20.20.80:FF:000027">
    <property type="entry name" value="Alpha-L-fucosidase"/>
    <property type="match status" value="1"/>
</dbReference>
<dbReference type="PANTHER" id="PTHR10030">
    <property type="entry name" value="ALPHA-L-FUCOSIDASE"/>
    <property type="match status" value="1"/>
</dbReference>
<proteinExistence type="inferred from homology"/>
<feature type="domain" description="Glycoside hydrolase family 29 N-terminal" evidence="11">
    <location>
        <begin position="20"/>
        <end position="353"/>
    </location>
</feature>
<keyword evidence="14" id="KW-1185">Reference proteome</keyword>
<dbReference type="InterPro" id="IPR013780">
    <property type="entry name" value="Glyco_hydro_b"/>
</dbReference>
<dbReference type="InterPro" id="IPR017853">
    <property type="entry name" value="GH"/>
</dbReference>
<evidence type="ECO:0000256" key="8">
    <source>
        <dbReference type="ARBA" id="ARBA00074133"/>
    </source>
</evidence>
<dbReference type="Gene3D" id="3.20.20.80">
    <property type="entry name" value="Glycosidases"/>
    <property type="match status" value="1"/>
</dbReference>
<dbReference type="PANTHER" id="PTHR10030:SF37">
    <property type="entry name" value="ALPHA-L-FUCOSIDASE-RELATED"/>
    <property type="match status" value="1"/>
</dbReference>
<comment type="function">
    <text evidence="1">Alpha-L-fucosidase is responsible for hydrolyzing the alpha-1,6-linked fucose joined to the reducing-end N-acetylglucosamine of the carbohydrate moieties of glycoproteins.</text>
</comment>
<dbReference type="GO" id="GO:0004560">
    <property type="term" value="F:alpha-L-fucosidase activity"/>
    <property type="evidence" value="ECO:0007669"/>
    <property type="project" value="UniProtKB-EC"/>
</dbReference>
<dbReference type="GeneID" id="109537559"/>
<reference evidence="13" key="2">
    <citation type="submission" date="2024-08" db="UniProtKB">
        <authorList>
            <consortium name="EnsemblMetazoa"/>
        </authorList>
    </citation>
    <scope>IDENTIFICATION</scope>
</reference>
<name>A0AAR5PFR6_DENPD</name>
<dbReference type="InterPro" id="IPR016286">
    <property type="entry name" value="FUC_metazoa-typ"/>
</dbReference>
<dbReference type="GO" id="GO:0016139">
    <property type="term" value="P:glycoside catabolic process"/>
    <property type="evidence" value="ECO:0007669"/>
    <property type="project" value="TreeGrafter"/>
</dbReference>
<evidence type="ECO:0000256" key="5">
    <source>
        <dbReference type="ARBA" id="ARBA00022801"/>
    </source>
</evidence>
<feature type="domain" description="Alpha-L-fucosidase C-terminal" evidence="12">
    <location>
        <begin position="364"/>
        <end position="448"/>
    </location>
</feature>
<feature type="signal peptide" evidence="10">
    <location>
        <begin position="1"/>
        <end position="20"/>
    </location>
</feature>
<evidence type="ECO:0000256" key="9">
    <source>
        <dbReference type="ARBA" id="ARBA00081661"/>
    </source>
</evidence>
<evidence type="ECO:0000259" key="11">
    <source>
        <dbReference type="Pfam" id="PF01120"/>
    </source>
</evidence>
<evidence type="ECO:0000256" key="10">
    <source>
        <dbReference type="PIRNR" id="PIRNR001092"/>
    </source>
</evidence>
<accession>A0AAR5PFR6</accession>
<dbReference type="InterPro" id="IPR031919">
    <property type="entry name" value="Fucosidase_C"/>
</dbReference>
<dbReference type="InterPro" id="IPR000933">
    <property type="entry name" value="Glyco_hydro_29"/>
</dbReference>
<evidence type="ECO:0000313" key="14">
    <source>
        <dbReference type="Proteomes" id="UP000019118"/>
    </source>
</evidence>
<evidence type="ECO:0000313" key="13">
    <source>
        <dbReference type="EnsemblMetazoa" id="XP_019759898.1"/>
    </source>
</evidence>
<keyword evidence="6" id="KW-0325">Glycoprotein</keyword>
<dbReference type="PIRSF" id="PIRSF001092">
    <property type="entry name" value="Alpha-L-fucosidase"/>
    <property type="match status" value="1"/>
</dbReference>
<sequence length="452" mass="52231">MKTGVFFATLWLFWLHLAWATKYEPNWKSLDKRPLPDWFDKAKIGIFLHWGVFSVPSFGSEWFWSEWQSNSSARINSYMKANYPPNFTYQDFAKDFSAEFFNSSQWADLFKRAGANYVVLTSKHHEGFTLWPSEYSFSWNAKDIGPHRDLLGDLGNAVKRAGLKFGVYHSLFEWFNPIYLADKRRNFTTQKFVDNKVLLEMKELVSNYKPWVIWSDGDWEADDTYWRSTDFLAWLYNESPVKDQVVVNDRWGRGTTCIHGDFINCHDRYNPGKLQRKKWENAMTLDRESWGFRRNADLSDYLTPHQLLTVLAQTISCGGNLLINLGPTKEGTIAPIFQDRLTQLGAWLRINGEAIYNSRPWIVQNDTVNPQVWYTSGNNAVYAIDLEWPLDNKVILGGAVSLFKSPDTAVSLLGNLGKLKWVMNSRRVEVHLPDKATAKSEGAWVLKIATSN</sequence>
<dbReference type="GO" id="GO:0006004">
    <property type="term" value="P:fucose metabolic process"/>
    <property type="evidence" value="ECO:0007669"/>
    <property type="project" value="InterPro"/>
</dbReference>
<dbReference type="AlphaFoldDB" id="A0AAR5PFR6"/>
<organism evidence="13 14">
    <name type="scientific">Dendroctonus ponderosae</name>
    <name type="common">Mountain pine beetle</name>
    <dbReference type="NCBI Taxonomy" id="77166"/>
    <lineage>
        <taxon>Eukaryota</taxon>
        <taxon>Metazoa</taxon>
        <taxon>Ecdysozoa</taxon>
        <taxon>Arthropoda</taxon>
        <taxon>Hexapoda</taxon>
        <taxon>Insecta</taxon>
        <taxon>Pterygota</taxon>
        <taxon>Neoptera</taxon>
        <taxon>Endopterygota</taxon>
        <taxon>Coleoptera</taxon>
        <taxon>Polyphaga</taxon>
        <taxon>Cucujiformia</taxon>
        <taxon>Curculionidae</taxon>
        <taxon>Scolytinae</taxon>
        <taxon>Dendroctonus</taxon>
    </lineage>
</organism>